<reference evidence="2" key="1">
    <citation type="submission" date="2018-03" db="EMBL/GenBank/DDBJ databases">
        <authorList>
            <person name="Guldener U."/>
        </authorList>
    </citation>
    <scope>NUCLEOTIDE SEQUENCE</scope>
</reference>
<feature type="region of interest" description="Disordered" evidence="1">
    <location>
        <begin position="1"/>
        <end position="69"/>
    </location>
</feature>
<dbReference type="AlphaFoldDB" id="A0AAE8MD77"/>
<feature type="compositionally biased region" description="Basic and acidic residues" evidence="1">
    <location>
        <begin position="48"/>
        <end position="61"/>
    </location>
</feature>
<evidence type="ECO:0000313" key="3">
    <source>
        <dbReference type="Proteomes" id="UP001187734"/>
    </source>
</evidence>
<sequence>MDSVKNAVNSATETVQQGLSGTSKEANKSVAKDSNANIGTRASAAKDALSDKASEEKHDTKASGYKEAI</sequence>
<evidence type="ECO:0000313" key="2">
    <source>
        <dbReference type="EMBL" id="SPJ79848.1"/>
    </source>
</evidence>
<evidence type="ECO:0000256" key="1">
    <source>
        <dbReference type="SAM" id="MobiDB-lite"/>
    </source>
</evidence>
<dbReference type="Pfam" id="PF11034">
    <property type="entry name" value="Grg1"/>
    <property type="match status" value="1"/>
</dbReference>
<dbReference type="PANTHER" id="PTHR38789">
    <property type="entry name" value="REPRESSIBLE PROTEIN GRG1, PUTATIVE (AFU_ORTHOLOGUE AFUA_5G14210)-RELATED"/>
    <property type="match status" value="1"/>
</dbReference>
<feature type="compositionally biased region" description="Polar residues" evidence="1">
    <location>
        <begin position="1"/>
        <end position="24"/>
    </location>
</feature>
<protein>
    <submittedName>
        <fullName evidence="2">Probable glucose repressible protein Grg1</fullName>
    </submittedName>
</protein>
<gene>
    <name evidence="2" type="ORF">FTOL_08239</name>
</gene>
<organism evidence="2 3">
    <name type="scientific">Fusarium torulosum</name>
    <dbReference type="NCBI Taxonomy" id="33205"/>
    <lineage>
        <taxon>Eukaryota</taxon>
        <taxon>Fungi</taxon>
        <taxon>Dikarya</taxon>
        <taxon>Ascomycota</taxon>
        <taxon>Pezizomycotina</taxon>
        <taxon>Sordariomycetes</taxon>
        <taxon>Hypocreomycetidae</taxon>
        <taxon>Hypocreales</taxon>
        <taxon>Nectriaceae</taxon>
        <taxon>Fusarium</taxon>
    </lineage>
</organism>
<dbReference type="InterPro" id="IPR020100">
    <property type="entry name" value="Glc-repressible_Grg1"/>
</dbReference>
<comment type="caution">
    <text evidence="2">The sequence shown here is derived from an EMBL/GenBank/DDBJ whole genome shotgun (WGS) entry which is preliminary data.</text>
</comment>
<accession>A0AAE8MD77</accession>
<dbReference type="Proteomes" id="UP001187734">
    <property type="component" value="Unassembled WGS sequence"/>
</dbReference>
<dbReference type="EMBL" id="ONZP01000285">
    <property type="protein sequence ID" value="SPJ79848.1"/>
    <property type="molecule type" value="Genomic_DNA"/>
</dbReference>
<dbReference type="PANTHER" id="PTHR38789:SF1">
    <property type="entry name" value="GLUCOSE-REPRESSIBLE GENE PROTEIN-RELATED"/>
    <property type="match status" value="1"/>
</dbReference>
<keyword evidence="3" id="KW-1185">Reference proteome</keyword>
<proteinExistence type="predicted"/>
<name>A0AAE8MD77_9HYPO</name>